<keyword evidence="7" id="KW-1185">Reference proteome</keyword>
<evidence type="ECO:0000313" key="6">
    <source>
        <dbReference type="EMBL" id="AQQ70336.1"/>
    </source>
</evidence>
<dbReference type="EMBL" id="CP019646">
    <property type="protein sequence ID" value="AQQ70336.1"/>
    <property type="molecule type" value="Genomic_DNA"/>
</dbReference>
<sequence precursor="true">MQRHVDRRMFLKLTALTLAGPSIAPGAAVREKRPNILIINGDDLGAQLGCYGDNYVQTPNIDAIAAEGIRFRTAWVSQASCSPSRSSIYTGLYPHQNGQIGLCHCGYSMHRKYPTITGELKKAGYKTGVIGKFHIEPRNACPWDMSNFDRETNFKKRDVKAIAEVFKDFVEQAGDSPFFIMLNYVDPHWPLSSDNYQLPENPLKGDDVESLDFIGINTPEIRRQTAYYYNCVGRLDQGVGLVIDNLKRAGKYDDTLIIVMGDHGAPFTRSKTTCYNMGLSIPFIMSYPKAKVRSSVSSQMVSTVDIFPTILDFANIRKPRNLAGRSLVDFLNNPAAATREYMFAEFNAHTQYIWFPRRTVRDHRYQLVLNLLDRENPVKGVDGCVVWQEFERLQADLEPEVRAAYNAYNRPPEIELFDLEKDPYCFINQADNPNFRKIKQRLITELEKWRRETNDPYLDKSRLAEITAKHDMMLKERSSG</sequence>
<dbReference type="EC" id="3.1.6.1" evidence="6"/>
<dbReference type="SUPFAM" id="SSF53649">
    <property type="entry name" value="Alkaline phosphatase-like"/>
    <property type="match status" value="1"/>
</dbReference>
<dbReference type="GO" id="GO:0004065">
    <property type="term" value="F:arylsulfatase activity"/>
    <property type="evidence" value="ECO:0007669"/>
    <property type="project" value="UniProtKB-EC"/>
</dbReference>
<keyword evidence="3 6" id="KW-0378">Hydrolase</keyword>
<dbReference type="Proteomes" id="UP000188181">
    <property type="component" value="Chromosome"/>
</dbReference>
<dbReference type="InterPro" id="IPR050738">
    <property type="entry name" value="Sulfatase"/>
</dbReference>
<comment type="similarity">
    <text evidence="1">Belongs to the sulfatase family.</text>
</comment>
<organism evidence="6 7">
    <name type="scientific">Limihaloglobus sulfuriphilus</name>
    <dbReference type="NCBI Taxonomy" id="1851148"/>
    <lineage>
        <taxon>Bacteria</taxon>
        <taxon>Pseudomonadati</taxon>
        <taxon>Planctomycetota</taxon>
        <taxon>Phycisphaerae</taxon>
        <taxon>Sedimentisphaerales</taxon>
        <taxon>Sedimentisphaeraceae</taxon>
        <taxon>Limihaloglobus</taxon>
    </lineage>
</organism>
<dbReference type="KEGG" id="pbas:SMSP2_00681"/>
<reference evidence="7" key="1">
    <citation type="submission" date="2017-02" db="EMBL/GenBank/DDBJ databases">
        <title>Comparative genomics and description of representatives of a novel lineage of planctomycetes thriving in anoxic sediments.</title>
        <authorList>
            <person name="Spring S."/>
            <person name="Bunk B."/>
            <person name="Sproer C."/>
        </authorList>
    </citation>
    <scope>NUCLEOTIDE SEQUENCE [LARGE SCALE GENOMIC DNA]</scope>
    <source>
        <strain evidence="7">SM-Chi-D1</strain>
    </source>
</reference>
<keyword evidence="4" id="KW-0106">Calcium</keyword>
<dbReference type="InterPro" id="IPR024607">
    <property type="entry name" value="Sulfatase_CS"/>
</dbReference>
<evidence type="ECO:0000259" key="5">
    <source>
        <dbReference type="Pfam" id="PF00884"/>
    </source>
</evidence>
<evidence type="ECO:0000256" key="2">
    <source>
        <dbReference type="ARBA" id="ARBA00022723"/>
    </source>
</evidence>
<feature type="domain" description="Sulfatase N-terminal" evidence="5">
    <location>
        <begin position="34"/>
        <end position="316"/>
    </location>
</feature>
<accession>A0A1Q2MCA0</accession>
<dbReference type="InterPro" id="IPR006311">
    <property type="entry name" value="TAT_signal"/>
</dbReference>
<dbReference type="CDD" id="cd16027">
    <property type="entry name" value="SGSH"/>
    <property type="match status" value="1"/>
</dbReference>
<dbReference type="Gene3D" id="3.40.720.10">
    <property type="entry name" value="Alkaline Phosphatase, subunit A"/>
    <property type="match status" value="1"/>
</dbReference>
<proteinExistence type="inferred from homology"/>
<dbReference type="InterPro" id="IPR000917">
    <property type="entry name" value="Sulfatase_N"/>
</dbReference>
<keyword evidence="2" id="KW-0479">Metal-binding</keyword>
<dbReference type="PROSITE" id="PS51318">
    <property type="entry name" value="TAT"/>
    <property type="match status" value="1"/>
</dbReference>
<dbReference type="PANTHER" id="PTHR42693">
    <property type="entry name" value="ARYLSULFATASE FAMILY MEMBER"/>
    <property type="match status" value="1"/>
</dbReference>
<dbReference type="RefSeq" id="WP_186804831.1">
    <property type="nucleotide sequence ID" value="NZ_CP019646.1"/>
</dbReference>
<protein>
    <submittedName>
        <fullName evidence="6">Arylsulfatase</fullName>
        <ecNumber evidence="6">3.1.6.1</ecNumber>
    </submittedName>
</protein>
<dbReference type="GO" id="GO:0046872">
    <property type="term" value="F:metal ion binding"/>
    <property type="evidence" value="ECO:0007669"/>
    <property type="project" value="UniProtKB-KW"/>
</dbReference>
<evidence type="ECO:0000256" key="4">
    <source>
        <dbReference type="ARBA" id="ARBA00022837"/>
    </source>
</evidence>
<gene>
    <name evidence="6" type="ORF">SMSP2_00681</name>
</gene>
<evidence type="ECO:0000256" key="3">
    <source>
        <dbReference type="ARBA" id="ARBA00022801"/>
    </source>
</evidence>
<dbReference type="PROSITE" id="PS00149">
    <property type="entry name" value="SULFATASE_2"/>
    <property type="match status" value="1"/>
</dbReference>
<evidence type="ECO:0000256" key="1">
    <source>
        <dbReference type="ARBA" id="ARBA00008779"/>
    </source>
</evidence>
<dbReference type="InterPro" id="IPR017850">
    <property type="entry name" value="Alkaline_phosphatase_core_sf"/>
</dbReference>
<evidence type="ECO:0000313" key="7">
    <source>
        <dbReference type="Proteomes" id="UP000188181"/>
    </source>
</evidence>
<dbReference type="Pfam" id="PF00884">
    <property type="entry name" value="Sulfatase"/>
    <property type="match status" value="1"/>
</dbReference>
<dbReference type="AlphaFoldDB" id="A0A1Q2MCA0"/>
<dbReference type="PANTHER" id="PTHR42693:SF53">
    <property type="entry name" value="ENDO-4-O-SULFATASE"/>
    <property type="match status" value="1"/>
</dbReference>
<dbReference type="STRING" id="1851148.SMSP2_00681"/>
<name>A0A1Q2MCA0_9BACT</name>